<dbReference type="PANTHER" id="PTHR34382">
    <property type="entry name" value="PTS SYSTEM N,N'-DIACETYLCHITOBIOSE-SPECIFIC EIIA COMPONENT"/>
    <property type="match status" value="1"/>
</dbReference>
<keyword evidence="2" id="KW-0762">Sugar transport</keyword>
<protein>
    <submittedName>
        <fullName evidence="8">PTS lactose/cellobiose transporter subunit IIA</fullName>
    </submittedName>
</protein>
<evidence type="ECO:0000313" key="9">
    <source>
        <dbReference type="EMBL" id="MSC31962.1"/>
    </source>
</evidence>
<proteinExistence type="predicted"/>
<keyword evidence="6" id="KW-0460">Magnesium</keyword>
<evidence type="ECO:0000256" key="5">
    <source>
        <dbReference type="PIRSR" id="PIRSR000699-1"/>
    </source>
</evidence>
<evidence type="ECO:0000313" key="10">
    <source>
        <dbReference type="Proteomes" id="UP000433575"/>
    </source>
</evidence>
<dbReference type="Pfam" id="PF02255">
    <property type="entry name" value="PTS_IIA"/>
    <property type="match status" value="1"/>
</dbReference>
<dbReference type="SUPFAM" id="SSF46973">
    <property type="entry name" value="Enzyme IIa from lactose specific PTS, IIa-lac"/>
    <property type="match status" value="1"/>
</dbReference>
<evidence type="ECO:0000256" key="3">
    <source>
        <dbReference type="ARBA" id="ARBA00022679"/>
    </source>
</evidence>
<dbReference type="PIRSF" id="PIRSF000699">
    <property type="entry name" value="PTS_IILac_III"/>
    <property type="match status" value="1"/>
</dbReference>
<dbReference type="PROSITE" id="PS51095">
    <property type="entry name" value="PTS_EIIA_TYPE_3"/>
    <property type="match status" value="1"/>
</dbReference>
<dbReference type="RefSeq" id="WP_020224106.1">
    <property type="nucleotide sequence ID" value="NZ_CABKSC010000001.1"/>
</dbReference>
<dbReference type="GO" id="GO:0009401">
    <property type="term" value="P:phosphoenolpyruvate-dependent sugar phosphotransferase system"/>
    <property type="evidence" value="ECO:0007669"/>
    <property type="project" value="UniProtKB-KW"/>
</dbReference>
<dbReference type="GO" id="GO:0016740">
    <property type="term" value="F:transferase activity"/>
    <property type="evidence" value="ECO:0007669"/>
    <property type="project" value="UniProtKB-KW"/>
</dbReference>
<reference evidence="10 11" key="1">
    <citation type="journal article" date="2019" name="Nat. Med.">
        <title>A library of human gut bacterial isolates paired with longitudinal multiomics data enables mechanistic microbiome research.</title>
        <authorList>
            <person name="Poyet M."/>
            <person name="Groussin M."/>
            <person name="Gibbons S.M."/>
            <person name="Avila-Pacheco J."/>
            <person name="Jiang X."/>
            <person name="Kearney S.M."/>
            <person name="Perrotta A.R."/>
            <person name="Berdy B."/>
            <person name="Zhao S."/>
            <person name="Lieberman T.D."/>
            <person name="Swanson P.K."/>
            <person name="Smith M."/>
            <person name="Roesemann S."/>
            <person name="Alexander J.E."/>
            <person name="Rich S.A."/>
            <person name="Livny J."/>
            <person name="Vlamakis H."/>
            <person name="Clish C."/>
            <person name="Bullock K."/>
            <person name="Deik A."/>
            <person name="Scott J."/>
            <person name="Pierce K.A."/>
            <person name="Xavier R.J."/>
            <person name="Alm E.J."/>
        </authorList>
    </citation>
    <scope>NUCLEOTIDE SEQUENCE [LARGE SCALE GENOMIC DNA]</scope>
    <source>
        <strain evidence="8 10">BIOML-A4</strain>
        <strain evidence="9 11">BIOML-A5</strain>
    </source>
</reference>
<comment type="caution">
    <text evidence="8">The sequence shown here is derived from an EMBL/GenBank/DDBJ whole genome shotgun (WGS) entry which is preliminary data.</text>
</comment>
<dbReference type="EMBL" id="WKPJ01000002">
    <property type="protein sequence ID" value="MSA88207.1"/>
    <property type="molecule type" value="Genomic_DNA"/>
</dbReference>
<accession>A0A6N7S2V4</accession>
<keyword evidence="1" id="KW-0813">Transport</keyword>
<dbReference type="InterPro" id="IPR036542">
    <property type="entry name" value="PTS_IIA_lac/cel_sf"/>
</dbReference>
<dbReference type="GeneID" id="42455954"/>
<feature type="modified residue" description="Phosphohistidine; by HPr" evidence="7">
    <location>
        <position position="89"/>
    </location>
</feature>
<dbReference type="Proteomes" id="UP000433575">
    <property type="component" value="Unassembled WGS sequence"/>
</dbReference>
<keyword evidence="4" id="KW-0598">Phosphotransferase system</keyword>
<evidence type="ECO:0000256" key="7">
    <source>
        <dbReference type="PROSITE-ProRule" id="PRU00418"/>
    </source>
</evidence>
<dbReference type="GO" id="GO:0046872">
    <property type="term" value="F:metal ion binding"/>
    <property type="evidence" value="ECO:0007669"/>
    <property type="project" value="UniProtKB-KW"/>
</dbReference>
<feature type="binding site" evidence="6">
    <location>
        <position position="92"/>
    </location>
    <ligand>
        <name>Mg(2+)</name>
        <dbReference type="ChEBI" id="CHEBI:18420"/>
        <note>ligand shared between all trimeric partners</note>
    </ligand>
</feature>
<evidence type="ECO:0000313" key="8">
    <source>
        <dbReference type="EMBL" id="MSA88207.1"/>
    </source>
</evidence>
<sequence length="124" mass="14443">MTYTDDERLESSDIDLNQMAMQIILHSGNARTMADEAFQYAKEKKFVEAYRKLEQADREGILKAHQAQTQMIQEEARGIVHESSLLFTHAQDHLMTTMCEINNIKRLIELYELIVNQNEVKRKG</sequence>
<dbReference type="EMBL" id="WKPI01000002">
    <property type="protein sequence ID" value="MSC31962.1"/>
    <property type="molecule type" value="Genomic_DNA"/>
</dbReference>
<evidence type="ECO:0000256" key="6">
    <source>
        <dbReference type="PIRSR" id="PIRSR000699-2"/>
    </source>
</evidence>
<keyword evidence="3" id="KW-0808">Transferase</keyword>
<dbReference type="Gene3D" id="1.20.58.80">
    <property type="entry name" value="Phosphotransferase system, lactose/cellobiose-type IIA subunit"/>
    <property type="match status" value="1"/>
</dbReference>
<name>A0A6N7S2V4_9FIRM</name>
<organism evidence="8 10">
    <name type="scientific">Holdemania massiliensis</name>
    <dbReference type="NCBI Taxonomy" id="1468449"/>
    <lineage>
        <taxon>Bacteria</taxon>
        <taxon>Bacillati</taxon>
        <taxon>Bacillota</taxon>
        <taxon>Erysipelotrichia</taxon>
        <taxon>Erysipelotrichales</taxon>
        <taxon>Erysipelotrichaceae</taxon>
        <taxon>Holdemania</taxon>
    </lineage>
</organism>
<feature type="active site" description="Tele-phosphohistidine intermediate" evidence="5">
    <location>
        <position position="89"/>
    </location>
</feature>
<dbReference type="CDD" id="cd00215">
    <property type="entry name" value="PTS_IIA_lac"/>
    <property type="match status" value="1"/>
</dbReference>
<dbReference type="PANTHER" id="PTHR34382:SF7">
    <property type="entry name" value="PTS SYSTEM N,N'-DIACETYLCHITOBIOSE-SPECIFIC EIIA COMPONENT"/>
    <property type="match status" value="1"/>
</dbReference>
<evidence type="ECO:0000256" key="1">
    <source>
        <dbReference type="ARBA" id="ARBA00022448"/>
    </source>
</evidence>
<comment type="cofactor">
    <cofactor evidence="6">
        <name>Mg(2+)</name>
        <dbReference type="ChEBI" id="CHEBI:18420"/>
    </cofactor>
    <text evidence="6">Binds 1 Mg(2+) ion per trimer.</text>
</comment>
<keyword evidence="6" id="KW-0479">Metal-binding</keyword>
<evidence type="ECO:0000256" key="2">
    <source>
        <dbReference type="ARBA" id="ARBA00022597"/>
    </source>
</evidence>
<dbReference type="Proteomes" id="UP000480929">
    <property type="component" value="Unassembled WGS sequence"/>
</dbReference>
<gene>
    <name evidence="9" type="ORF">GKD88_02345</name>
    <name evidence="8" type="ORF">GKE08_02545</name>
</gene>
<dbReference type="InterPro" id="IPR003188">
    <property type="entry name" value="PTS_IIA_lac/cel"/>
</dbReference>
<evidence type="ECO:0000313" key="11">
    <source>
        <dbReference type="Proteomes" id="UP000480929"/>
    </source>
</evidence>
<keyword evidence="11" id="KW-1185">Reference proteome</keyword>
<dbReference type="OrthoDB" id="389577at2"/>
<evidence type="ECO:0000256" key="4">
    <source>
        <dbReference type="ARBA" id="ARBA00022683"/>
    </source>
</evidence>
<dbReference type="AlphaFoldDB" id="A0A6N7S2V4"/>